<evidence type="ECO:0000313" key="2">
    <source>
        <dbReference type="Proteomes" id="UP000005316"/>
    </source>
</evidence>
<dbReference type="Proteomes" id="UP000005316">
    <property type="component" value="Unassembled WGS sequence"/>
</dbReference>
<dbReference type="EMBL" id="AFPZ01000025">
    <property type="protein sequence ID" value="EGQ26963.1"/>
    <property type="molecule type" value="Genomic_DNA"/>
</dbReference>
<proteinExistence type="predicted"/>
<protein>
    <submittedName>
        <fullName evidence="1">Uncharacterized protein</fullName>
    </submittedName>
</protein>
<comment type="caution">
    <text evidence="1">The sequence shown here is derived from an EMBL/GenBank/DDBJ whole genome shotgun (WGS) entry which is preliminary data.</text>
</comment>
<evidence type="ECO:0000313" key="1">
    <source>
        <dbReference type="EMBL" id="EGQ26963.1"/>
    </source>
</evidence>
<gene>
    <name evidence="1" type="ORF">HMPREF9372_0993</name>
</gene>
<sequence>MQKPFQLLFVGRVFTFSQRGFSATTPAAQATFVKMAVAPWRSA</sequence>
<name>F9DQB3_9BACL</name>
<organism evidence="1 2">
    <name type="scientific">Sporosarcina newyorkensis 2681</name>
    <dbReference type="NCBI Taxonomy" id="1027292"/>
    <lineage>
        <taxon>Bacteria</taxon>
        <taxon>Bacillati</taxon>
        <taxon>Bacillota</taxon>
        <taxon>Bacilli</taxon>
        <taxon>Bacillales</taxon>
        <taxon>Caryophanaceae</taxon>
        <taxon>Sporosarcina</taxon>
    </lineage>
</organism>
<dbReference type="AlphaFoldDB" id="F9DQB3"/>
<accession>F9DQB3</accession>
<dbReference type="HOGENOM" id="CLU_3239835_0_0_9"/>
<reference evidence="1 2" key="1">
    <citation type="submission" date="2011-04" db="EMBL/GenBank/DDBJ databases">
        <authorList>
            <person name="Muzny D."/>
            <person name="Qin X."/>
            <person name="Deng J."/>
            <person name="Jiang H."/>
            <person name="Liu Y."/>
            <person name="Qu J."/>
            <person name="Song X.-Z."/>
            <person name="Zhang L."/>
            <person name="Thornton R."/>
            <person name="Coyle M."/>
            <person name="Francisco L."/>
            <person name="Jackson L."/>
            <person name="Javaid M."/>
            <person name="Korchina V."/>
            <person name="Kovar C."/>
            <person name="Mata R."/>
            <person name="Mathew T."/>
            <person name="Ngo R."/>
            <person name="Nguyen L."/>
            <person name="Nguyen N."/>
            <person name="Okwuonu G."/>
            <person name="Ongeri F."/>
            <person name="Pham C."/>
            <person name="Simmons D."/>
            <person name="Wilczek-Boney K."/>
            <person name="Hale W."/>
            <person name="Jakkamsetti A."/>
            <person name="Pham P."/>
            <person name="Ruth R."/>
            <person name="San Lucas F."/>
            <person name="Warren J."/>
            <person name="Zhang J."/>
            <person name="Zhao Z."/>
            <person name="Zhou C."/>
            <person name="Zhu D."/>
            <person name="Lee S."/>
            <person name="Bess C."/>
            <person name="Blankenburg K."/>
            <person name="Forbes L."/>
            <person name="Fu Q."/>
            <person name="Gubbala S."/>
            <person name="Hirani K."/>
            <person name="Jayaseelan J.C."/>
            <person name="Lara F."/>
            <person name="Munidasa M."/>
            <person name="Palculict T."/>
            <person name="Patil S."/>
            <person name="Pu L.-L."/>
            <person name="Saada N."/>
            <person name="Tang L."/>
            <person name="Weissenberger G."/>
            <person name="Zhu Y."/>
            <person name="Hemphill L."/>
            <person name="Shang Y."/>
            <person name="Youmans B."/>
            <person name="Ayvaz T."/>
            <person name="Ross M."/>
            <person name="Santibanez J."/>
            <person name="Aqrawi P."/>
            <person name="Gross S."/>
            <person name="Joshi V."/>
            <person name="Fowler G."/>
            <person name="Nazareth L."/>
            <person name="Reid J."/>
            <person name="Worley K."/>
            <person name="Petrosino J."/>
            <person name="Highlander S."/>
            <person name="Gibbs R."/>
        </authorList>
    </citation>
    <scope>NUCLEOTIDE SEQUENCE [LARGE SCALE GENOMIC DNA]</scope>
    <source>
        <strain evidence="1 2">2681</strain>
    </source>
</reference>